<dbReference type="RefSeq" id="WP_023949951.1">
    <property type="nucleotide sequence ID" value="NZ_AYSV01000054.1"/>
</dbReference>
<proteinExistence type="predicted"/>
<dbReference type="EMBL" id="AYSV01000054">
    <property type="protein sequence ID" value="ETD72577.1"/>
    <property type="molecule type" value="Genomic_DNA"/>
</dbReference>
<dbReference type="OrthoDB" id="9795622at2"/>
<dbReference type="AlphaFoldDB" id="V8GA67"/>
<dbReference type="PROSITE" id="PS51704">
    <property type="entry name" value="GP_PDE"/>
    <property type="match status" value="1"/>
</dbReference>
<dbReference type="InterPro" id="IPR030395">
    <property type="entry name" value="GP_PDE_dom"/>
</dbReference>
<dbReference type="Gene3D" id="3.20.20.190">
    <property type="entry name" value="Phosphatidylinositol (PI) phosphodiesterase"/>
    <property type="match status" value="1"/>
</dbReference>
<dbReference type="Pfam" id="PF03009">
    <property type="entry name" value="GDPD"/>
    <property type="match status" value="1"/>
</dbReference>
<organism evidence="2 3">
    <name type="scientific">Pelistega indica</name>
    <dbReference type="NCBI Taxonomy" id="1414851"/>
    <lineage>
        <taxon>Bacteria</taxon>
        <taxon>Pseudomonadati</taxon>
        <taxon>Pseudomonadota</taxon>
        <taxon>Betaproteobacteria</taxon>
        <taxon>Burkholderiales</taxon>
        <taxon>Alcaligenaceae</taxon>
        <taxon>Pelistega</taxon>
    </lineage>
</organism>
<protein>
    <submittedName>
        <fullName evidence="2">Membrane protein</fullName>
    </submittedName>
</protein>
<evidence type="ECO:0000313" key="3">
    <source>
        <dbReference type="Proteomes" id="UP000018766"/>
    </source>
</evidence>
<sequence>MSTTWAYPRLIAHRGGGHFAPENTLAAMRCGLNYGFDMVEFDAKLSKDNVLILLHDDDIKRTSNGKGLAAKKTYAELLAFDMGQWHSAFYTGEPIPKLESIIRFTQENNIICNVEIKPCPGREKITGKLVAEAVSSWFKNAEILPLLSSFSAEALEAAYKAAPELPRAYLCEQYDDNAKQILKKLDCVAVNPRESTLTEKIIKTIHKDGYRICAWTVNDYQRAKQLLAWGCDAIFTDELERVPASMA</sequence>
<dbReference type="NCBIfam" id="NF006989">
    <property type="entry name" value="PRK09454.1"/>
    <property type="match status" value="1"/>
</dbReference>
<name>V8GA67_9BURK</name>
<dbReference type="CDD" id="cd08562">
    <property type="entry name" value="GDPD_EcUgpQ_like"/>
    <property type="match status" value="1"/>
</dbReference>
<feature type="domain" description="GP-PDE" evidence="1">
    <location>
        <begin position="8"/>
        <end position="246"/>
    </location>
</feature>
<dbReference type="GO" id="GO:0006629">
    <property type="term" value="P:lipid metabolic process"/>
    <property type="evidence" value="ECO:0007669"/>
    <property type="project" value="InterPro"/>
</dbReference>
<dbReference type="Proteomes" id="UP000018766">
    <property type="component" value="Unassembled WGS sequence"/>
</dbReference>
<gene>
    <name evidence="2" type="ORF">V757_03395</name>
</gene>
<dbReference type="SUPFAM" id="SSF51695">
    <property type="entry name" value="PLC-like phosphodiesterases"/>
    <property type="match status" value="1"/>
</dbReference>
<accession>V8GA67</accession>
<dbReference type="PANTHER" id="PTHR46211">
    <property type="entry name" value="GLYCEROPHOSPHORYL DIESTER PHOSPHODIESTERASE"/>
    <property type="match status" value="1"/>
</dbReference>
<comment type="caution">
    <text evidence="2">The sequence shown here is derived from an EMBL/GenBank/DDBJ whole genome shotgun (WGS) entry which is preliminary data.</text>
</comment>
<dbReference type="InterPro" id="IPR017946">
    <property type="entry name" value="PLC-like_Pdiesterase_TIM-brl"/>
</dbReference>
<dbReference type="PANTHER" id="PTHR46211:SF1">
    <property type="entry name" value="GLYCEROPHOSPHODIESTER PHOSPHODIESTERASE, CYTOPLASMIC"/>
    <property type="match status" value="1"/>
</dbReference>
<dbReference type="GO" id="GO:0008081">
    <property type="term" value="F:phosphoric diester hydrolase activity"/>
    <property type="evidence" value="ECO:0007669"/>
    <property type="project" value="InterPro"/>
</dbReference>
<evidence type="ECO:0000259" key="1">
    <source>
        <dbReference type="PROSITE" id="PS51704"/>
    </source>
</evidence>
<keyword evidence="3" id="KW-1185">Reference proteome</keyword>
<evidence type="ECO:0000313" key="2">
    <source>
        <dbReference type="EMBL" id="ETD72577.1"/>
    </source>
</evidence>
<dbReference type="PATRIC" id="fig|1414851.3.peg.672"/>
<reference evidence="2 3" key="1">
    <citation type="submission" date="2013-11" db="EMBL/GenBank/DDBJ databases">
        <title>Genomic analysis of Pelistega sp. HM-7.</title>
        <authorList>
            <person name="Kumbhare S.V."/>
            <person name="Shetty S.A."/>
            <person name="Sharma O."/>
            <person name="Dhotre D.P."/>
        </authorList>
    </citation>
    <scope>NUCLEOTIDE SEQUENCE [LARGE SCALE GENOMIC DNA]</scope>
    <source>
        <strain evidence="2 3">HM-7</strain>
    </source>
</reference>